<organism evidence="1 2">
    <name type="scientific">Paenibacillus endophyticus</name>
    <dbReference type="NCBI Taxonomy" id="1294268"/>
    <lineage>
        <taxon>Bacteria</taxon>
        <taxon>Bacillati</taxon>
        <taxon>Bacillota</taxon>
        <taxon>Bacilli</taxon>
        <taxon>Bacillales</taxon>
        <taxon>Paenibacillaceae</taxon>
        <taxon>Paenibacillus</taxon>
    </lineage>
</organism>
<evidence type="ECO:0008006" key="3">
    <source>
        <dbReference type="Google" id="ProtNLM"/>
    </source>
</evidence>
<protein>
    <recommendedName>
        <fullName evidence="3">Hydrolase</fullName>
    </recommendedName>
</protein>
<comment type="caution">
    <text evidence="1">The sequence shown here is derived from an EMBL/GenBank/DDBJ whole genome shotgun (WGS) entry which is preliminary data.</text>
</comment>
<proteinExistence type="predicted"/>
<sequence length="110" mass="12550">MVDMEAGGVERKRYYVSVQAGQILEDPQAAAYELEVSLSEEEHIKLRELFDELSSMDEAEMFHFSHSPFGSASDGEINGGYDDLIQQIYQKLHEHGTETTKRHIESMQLL</sequence>
<gene>
    <name evidence="1" type="ORF">FHS16_000176</name>
</gene>
<name>A0A7W5G7M8_9BACL</name>
<dbReference type="EMBL" id="JACHXW010000001">
    <property type="protein sequence ID" value="MBB3150144.1"/>
    <property type="molecule type" value="Genomic_DNA"/>
</dbReference>
<evidence type="ECO:0000313" key="1">
    <source>
        <dbReference type="EMBL" id="MBB3150144.1"/>
    </source>
</evidence>
<accession>A0A7W5G7M8</accession>
<dbReference type="AlphaFoldDB" id="A0A7W5G7M8"/>
<dbReference type="Proteomes" id="UP000518605">
    <property type="component" value="Unassembled WGS sequence"/>
</dbReference>
<reference evidence="1 2" key="1">
    <citation type="submission" date="2020-08" db="EMBL/GenBank/DDBJ databases">
        <title>Genomic Encyclopedia of Type Strains, Phase III (KMG-III): the genomes of soil and plant-associated and newly described type strains.</title>
        <authorList>
            <person name="Whitman W."/>
        </authorList>
    </citation>
    <scope>NUCLEOTIDE SEQUENCE [LARGE SCALE GENOMIC DNA]</scope>
    <source>
        <strain evidence="1 2">CECT 8234</strain>
    </source>
</reference>
<keyword evidence="2" id="KW-1185">Reference proteome</keyword>
<evidence type="ECO:0000313" key="2">
    <source>
        <dbReference type="Proteomes" id="UP000518605"/>
    </source>
</evidence>